<evidence type="ECO:0000256" key="2">
    <source>
        <dbReference type="ARBA" id="ARBA00007131"/>
    </source>
</evidence>
<dbReference type="Gene3D" id="3.40.50.920">
    <property type="match status" value="1"/>
</dbReference>
<proteinExistence type="inferred from homology"/>
<dbReference type="SUPFAM" id="SSF52922">
    <property type="entry name" value="TK C-terminal domain-like"/>
    <property type="match status" value="1"/>
</dbReference>
<dbReference type="GO" id="GO:0016740">
    <property type="term" value="F:transferase activity"/>
    <property type="evidence" value="ECO:0007669"/>
    <property type="project" value="UniProtKB-KW"/>
</dbReference>
<evidence type="ECO:0000256" key="4">
    <source>
        <dbReference type="ARBA" id="ARBA00023052"/>
    </source>
</evidence>
<comment type="cofactor">
    <cofactor evidence="1">
        <name>thiamine diphosphate</name>
        <dbReference type="ChEBI" id="CHEBI:58937"/>
    </cofactor>
</comment>
<dbReference type="PANTHER" id="PTHR43825:SF1">
    <property type="entry name" value="TRANSKETOLASE-LIKE PYRIMIDINE-BINDING DOMAIN-CONTAINING PROTEIN"/>
    <property type="match status" value="1"/>
</dbReference>
<dbReference type="PANTHER" id="PTHR43825">
    <property type="entry name" value="PYRUVATE DEHYDROGENASE E1 COMPONENT"/>
    <property type="match status" value="1"/>
</dbReference>
<dbReference type="EMBL" id="JAIOIV010000093">
    <property type="protein sequence ID" value="MBZ0156838.1"/>
    <property type="molecule type" value="Genomic_DNA"/>
</dbReference>
<accession>A0A953J5P8</accession>
<keyword evidence="3" id="KW-0808">Transferase</keyword>
<evidence type="ECO:0000256" key="1">
    <source>
        <dbReference type="ARBA" id="ARBA00001964"/>
    </source>
</evidence>
<evidence type="ECO:0000313" key="7">
    <source>
        <dbReference type="Proteomes" id="UP000705867"/>
    </source>
</evidence>
<protein>
    <submittedName>
        <fullName evidence="6">Transketolase family protein</fullName>
    </submittedName>
</protein>
<dbReference type="SMART" id="SM00861">
    <property type="entry name" value="Transket_pyr"/>
    <property type="match status" value="1"/>
</dbReference>
<dbReference type="FunFam" id="3.40.50.970:FF:000129">
    <property type="entry name" value="Transketolase"/>
    <property type="match status" value="1"/>
</dbReference>
<keyword evidence="4" id="KW-0786">Thiamine pyrophosphate</keyword>
<dbReference type="Pfam" id="PF02780">
    <property type="entry name" value="Transketolase_C"/>
    <property type="match status" value="1"/>
</dbReference>
<dbReference type="InterPro" id="IPR051157">
    <property type="entry name" value="PDH/Transketolase"/>
</dbReference>
<dbReference type="Proteomes" id="UP000705867">
    <property type="component" value="Unassembled WGS sequence"/>
</dbReference>
<dbReference type="InterPro" id="IPR029061">
    <property type="entry name" value="THDP-binding"/>
</dbReference>
<reference evidence="6" key="1">
    <citation type="journal article" date="2021" name="bioRxiv">
        <title>Unraveling nitrogen, sulfur and carbon metabolic pathways and microbial community transcriptional responses to substrate deprivation and toxicity stresses in a bioreactor mimicking anoxic brackish coastal sediment conditions.</title>
        <authorList>
            <person name="Martins P.D."/>
            <person name="Echeveste M.J."/>
            <person name="Arshad A."/>
            <person name="Kurth J."/>
            <person name="Ouboter H."/>
            <person name="Jetten M.S.M."/>
            <person name="Welte C.U."/>
        </authorList>
    </citation>
    <scope>NUCLEOTIDE SEQUENCE</scope>
    <source>
        <strain evidence="6">MAG_39</strain>
    </source>
</reference>
<dbReference type="InterPro" id="IPR033248">
    <property type="entry name" value="Transketolase_C"/>
</dbReference>
<reference evidence="6" key="2">
    <citation type="submission" date="2021-08" db="EMBL/GenBank/DDBJ databases">
        <authorList>
            <person name="Dalcin Martins P."/>
        </authorList>
    </citation>
    <scope>NUCLEOTIDE SEQUENCE</scope>
    <source>
        <strain evidence="6">MAG_39</strain>
    </source>
</reference>
<dbReference type="PROSITE" id="PS00802">
    <property type="entry name" value="TRANSKETOLASE_2"/>
    <property type="match status" value="1"/>
</dbReference>
<comment type="similarity">
    <text evidence="2">Belongs to the transketolase family.</text>
</comment>
<dbReference type="CDD" id="cd07033">
    <property type="entry name" value="TPP_PYR_DXS_TK_like"/>
    <property type="match status" value="1"/>
</dbReference>
<evidence type="ECO:0000259" key="5">
    <source>
        <dbReference type="SMART" id="SM00861"/>
    </source>
</evidence>
<dbReference type="SUPFAM" id="SSF52518">
    <property type="entry name" value="Thiamin diphosphate-binding fold (THDP-binding)"/>
    <property type="match status" value="1"/>
</dbReference>
<sequence length="338" mass="35549">MGSREEPSVISAQQAAGGSAGTAVHFAGQAVATRDAYGAALLELGKRDPRVVVLDADLSGSTKTAKFARTFPERFFNMGIAEQDLVGTAGGLALAGKIPFASTFAIFATGRAWEQIRQTLCYSHLNVKLVATHAGITVGEDGASHEALEDIAITRVIPGMTVIVPADGYETQQVIDTMPDYEGPVYVRLGRAKVPPVMPEEYRFRIGKAHIFSIGRDVTFIAAGIMVAKALEARDILSQQGIDAGVINMSTIKPLDTDALLEAAKGSRLIVTAEEHSVIGGLGGAVAEFLAESHPTPVRRVGVQDTFGCSGAPEELLKLFGLTAENLVETAAGFTKPA</sequence>
<gene>
    <name evidence="6" type="ORF">K8I29_11600</name>
</gene>
<dbReference type="InterPro" id="IPR020826">
    <property type="entry name" value="Transketolase_BS"/>
</dbReference>
<comment type="caution">
    <text evidence="6">The sequence shown here is derived from an EMBL/GenBank/DDBJ whole genome shotgun (WGS) entry which is preliminary data.</text>
</comment>
<dbReference type="InterPro" id="IPR005475">
    <property type="entry name" value="Transketolase-like_Pyr-bd"/>
</dbReference>
<evidence type="ECO:0000256" key="3">
    <source>
        <dbReference type="ARBA" id="ARBA00022679"/>
    </source>
</evidence>
<dbReference type="InterPro" id="IPR009014">
    <property type="entry name" value="Transketo_C/PFOR_II"/>
</dbReference>
<dbReference type="AlphaFoldDB" id="A0A953J5P8"/>
<organism evidence="6 7">
    <name type="scientific">Candidatus Nitrobium versatile</name>
    <dbReference type="NCBI Taxonomy" id="2884831"/>
    <lineage>
        <taxon>Bacteria</taxon>
        <taxon>Pseudomonadati</taxon>
        <taxon>Nitrospirota</taxon>
        <taxon>Nitrospiria</taxon>
        <taxon>Nitrospirales</taxon>
        <taxon>Nitrospiraceae</taxon>
        <taxon>Candidatus Nitrobium</taxon>
    </lineage>
</organism>
<evidence type="ECO:0000313" key="6">
    <source>
        <dbReference type="EMBL" id="MBZ0156838.1"/>
    </source>
</evidence>
<feature type="domain" description="Transketolase-like pyrimidine-binding" evidence="5">
    <location>
        <begin position="31"/>
        <end position="197"/>
    </location>
</feature>
<dbReference type="Gene3D" id="3.40.50.970">
    <property type="match status" value="1"/>
</dbReference>
<name>A0A953J5P8_9BACT</name>
<dbReference type="Pfam" id="PF02779">
    <property type="entry name" value="Transket_pyr"/>
    <property type="match status" value="1"/>
</dbReference>